<proteinExistence type="predicted"/>
<dbReference type="KEGG" id="tact:SG35_013535"/>
<accession>A0AAF0C5H1</accession>
<organism evidence="1 2">
    <name type="scientific">Thalassomonas actiniarum</name>
    <dbReference type="NCBI Taxonomy" id="485447"/>
    <lineage>
        <taxon>Bacteria</taxon>
        <taxon>Pseudomonadati</taxon>
        <taxon>Pseudomonadota</taxon>
        <taxon>Gammaproteobacteria</taxon>
        <taxon>Alteromonadales</taxon>
        <taxon>Colwelliaceae</taxon>
        <taxon>Thalassomonas</taxon>
    </lineage>
</organism>
<name>A0AAF0C5H1_9GAMM</name>
<dbReference type="AlphaFoldDB" id="A0AAF0C5H1"/>
<sequence>MANPNDMPEFHSVKVSLTKNIPAAITRLPPPAYACNDVPLRHKGGCGHV</sequence>
<evidence type="ECO:0000313" key="1">
    <source>
        <dbReference type="EMBL" id="WDE01543.1"/>
    </source>
</evidence>
<dbReference type="RefSeq" id="WP_160298288.1">
    <property type="nucleotide sequence ID" value="NZ_CP059735.1"/>
</dbReference>
<dbReference type="EMBL" id="CP059735">
    <property type="protein sequence ID" value="WDE01543.1"/>
    <property type="molecule type" value="Genomic_DNA"/>
</dbReference>
<evidence type="ECO:0000313" key="2">
    <source>
        <dbReference type="Proteomes" id="UP000032568"/>
    </source>
</evidence>
<reference evidence="1 2" key="1">
    <citation type="journal article" date="2015" name="Genome Announc.">
        <title>Draft Genome Sequences of Marine Isolates of Thalassomonas viridans and Thalassomonas actiniarum.</title>
        <authorList>
            <person name="Olonade I."/>
            <person name="van Zyl L.J."/>
            <person name="Trindade M."/>
        </authorList>
    </citation>
    <scope>NUCLEOTIDE SEQUENCE [LARGE SCALE GENOMIC DNA]</scope>
    <source>
        <strain evidence="1 2">A5K-106</strain>
    </source>
</reference>
<gene>
    <name evidence="1" type="ORF">SG35_013535</name>
</gene>
<dbReference type="Proteomes" id="UP000032568">
    <property type="component" value="Chromosome"/>
</dbReference>
<keyword evidence="2" id="KW-1185">Reference proteome</keyword>
<reference evidence="1 2" key="2">
    <citation type="journal article" date="2022" name="Mar. Drugs">
        <title>Bioassay-Guided Fractionation Leads to the Detection of Cholic Acid Generated by the Rare Thalassomonas sp.</title>
        <authorList>
            <person name="Pheiffer F."/>
            <person name="Schneider Y.K."/>
            <person name="Hansen E.H."/>
            <person name="Andersen J.H."/>
            <person name="Isaksson J."/>
            <person name="Busche T."/>
            <person name="R C."/>
            <person name="Kalinowski J."/>
            <person name="Zyl L.V."/>
            <person name="Trindade M."/>
        </authorList>
    </citation>
    <scope>NUCLEOTIDE SEQUENCE [LARGE SCALE GENOMIC DNA]</scope>
    <source>
        <strain evidence="1 2">A5K-106</strain>
    </source>
</reference>
<protein>
    <submittedName>
        <fullName evidence="1">Uncharacterized protein</fullName>
    </submittedName>
</protein>